<dbReference type="SUPFAM" id="SSF52266">
    <property type="entry name" value="SGNH hydrolase"/>
    <property type="match status" value="1"/>
</dbReference>
<name>A0A1V4IUS1_9CLOT</name>
<organism evidence="2 3">
    <name type="scientific">Clostridium oryzae</name>
    <dbReference type="NCBI Taxonomy" id="1450648"/>
    <lineage>
        <taxon>Bacteria</taxon>
        <taxon>Bacillati</taxon>
        <taxon>Bacillota</taxon>
        <taxon>Clostridia</taxon>
        <taxon>Eubacteriales</taxon>
        <taxon>Clostridiaceae</taxon>
        <taxon>Clostridium</taxon>
    </lineage>
</organism>
<proteinExistence type="predicted"/>
<accession>A0A1V4IUS1</accession>
<comment type="caution">
    <text evidence="2">The sequence shown here is derived from an EMBL/GenBank/DDBJ whole genome shotgun (WGS) entry which is preliminary data.</text>
</comment>
<evidence type="ECO:0000313" key="3">
    <source>
        <dbReference type="Proteomes" id="UP000190080"/>
    </source>
</evidence>
<dbReference type="RefSeq" id="WP_079422469.1">
    <property type="nucleotide sequence ID" value="NZ_MZGV01000008.1"/>
</dbReference>
<dbReference type="Proteomes" id="UP000190080">
    <property type="component" value="Unassembled WGS sequence"/>
</dbReference>
<evidence type="ECO:0000259" key="1">
    <source>
        <dbReference type="Pfam" id="PF13472"/>
    </source>
</evidence>
<keyword evidence="3" id="KW-1185">Reference proteome</keyword>
<dbReference type="OrthoDB" id="1828825at2"/>
<reference evidence="2 3" key="1">
    <citation type="submission" date="2017-03" db="EMBL/GenBank/DDBJ databases">
        <title>Genome sequence of Clostridium oryzae DSM 28571.</title>
        <authorList>
            <person name="Poehlein A."/>
            <person name="Daniel R."/>
        </authorList>
    </citation>
    <scope>NUCLEOTIDE SEQUENCE [LARGE SCALE GENOMIC DNA]</scope>
    <source>
        <strain evidence="2 3">DSM 28571</strain>
    </source>
</reference>
<dbReference type="InterPro" id="IPR053140">
    <property type="entry name" value="GDSL_Rv0518-like"/>
</dbReference>
<evidence type="ECO:0000313" key="2">
    <source>
        <dbReference type="EMBL" id="OPJ63535.1"/>
    </source>
</evidence>
<gene>
    <name evidence="2" type="ORF">CLORY_10430</name>
</gene>
<dbReference type="InterPro" id="IPR013830">
    <property type="entry name" value="SGNH_hydro"/>
</dbReference>
<dbReference type="PANTHER" id="PTHR43784:SF2">
    <property type="entry name" value="GDSL-LIKE LIPASE_ACYLHYDROLASE, PUTATIVE (AFU_ORTHOLOGUE AFUA_2G00820)-RELATED"/>
    <property type="match status" value="1"/>
</dbReference>
<dbReference type="InterPro" id="IPR036514">
    <property type="entry name" value="SGNH_hydro_sf"/>
</dbReference>
<dbReference type="EMBL" id="MZGV01000008">
    <property type="protein sequence ID" value="OPJ63535.1"/>
    <property type="molecule type" value="Genomic_DNA"/>
</dbReference>
<dbReference type="CDD" id="cd00229">
    <property type="entry name" value="SGNH_hydrolase"/>
    <property type="match status" value="1"/>
</dbReference>
<dbReference type="Pfam" id="PF13472">
    <property type="entry name" value="Lipase_GDSL_2"/>
    <property type="match status" value="1"/>
</dbReference>
<dbReference type="Gene3D" id="3.40.50.1110">
    <property type="entry name" value="SGNH hydrolase"/>
    <property type="match status" value="1"/>
</dbReference>
<feature type="domain" description="SGNH hydrolase-type esterase" evidence="1">
    <location>
        <begin position="201"/>
        <end position="349"/>
    </location>
</feature>
<dbReference type="GO" id="GO:0016787">
    <property type="term" value="F:hydrolase activity"/>
    <property type="evidence" value="ECO:0007669"/>
    <property type="project" value="UniProtKB-KW"/>
</dbReference>
<dbReference type="PANTHER" id="PTHR43784">
    <property type="entry name" value="GDSL-LIKE LIPASE/ACYLHYDROLASE, PUTATIVE (AFU_ORTHOLOGUE AFUA_2G00820)-RELATED"/>
    <property type="match status" value="1"/>
</dbReference>
<sequence>MEKKLKDLFSEYASGTILSTANNCIMDFKEVQTFTYRTYIKPREYGDFVWKTWCSNTVDSTWDDGAVSRANLPGGKWKILNAYLADGGSSADGTIVADSSVPITYNNSRSKDVEQAETFESDDVRINIPEGHYLAFTWTITNKTIGQVLPYNCEGNLASAYIAKGNLADQDSNDLFEACENMLVLPSLILYKKAVTKNIVFFGDSITQGVRTQKDKYEYWVSKIADGLGVEYGIWNLGCGWSRAKDAAQDGKWLYKAKHCDEIVICLGVNDIGTLNRNADQIINDLTIIINRVKENNSLCKVILFTVPTFDFKGQQEIAWRRVNEYILKGKFKNVDRIFDITEILSQDKPNDNLEKVEYHSNVDDPHPNGLAGTRISEKFLKWY</sequence>
<dbReference type="AlphaFoldDB" id="A0A1V4IUS1"/>
<protein>
    <submittedName>
        <fullName evidence="2">GDSL-like lipase/acylhydrolase</fullName>
    </submittedName>
</protein>
<keyword evidence="2" id="KW-0378">Hydrolase</keyword>